<dbReference type="EMBL" id="CP003614">
    <property type="protein sequence ID" value="AFZ06681.1"/>
    <property type="molecule type" value="Genomic_DNA"/>
</dbReference>
<reference evidence="1 2" key="1">
    <citation type="submission" date="2012-05" db="EMBL/GenBank/DDBJ databases">
        <title>Finished chromosome of genome of Oscillatoria sp. PCC 7112.</title>
        <authorList>
            <consortium name="US DOE Joint Genome Institute"/>
            <person name="Gugger M."/>
            <person name="Coursin T."/>
            <person name="Rippka R."/>
            <person name="Tandeau De Marsac N."/>
            <person name="Huntemann M."/>
            <person name="Wei C.-L."/>
            <person name="Han J."/>
            <person name="Detter J.C."/>
            <person name="Han C."/>
            <person name="Tapia R."/>
            <person name="Davenport K."/>
            <person name="Daligault H."/>
            <person name="Erkkila T."/>
            <person name="Gu W."/>
            <person name="Munk A.C.C."/>
            <person name="Teshima H."/>
            <person name="Xu Y."/>
            <person name="Chain P."/>
            <person name="Chen A."/>
            <person name="Krypides N."/>
            <person name="Mavromatis K."/>
            <person name="Markowitz V."/>
            <person name="Szeto E."/>
            <person name="Ivanova N."/>
            <person name="Mikhailova N."/>
            <person name="Ovchinnikova G."/>
            <person name="Pagani I."/>
            <person name="Pati A."/>
            <person name="Goodwin L."/>
            <person name="Peters L."/>
            <person name="Pitluck S."/>
            <person name="Woyke T."/>
            <person name="Kerfeld C."/>
        </authorList>
    </citation>
    <scope>NUCLEOTIDE SEQUENCE [LARGE SCALE GENOMIC DNA]</scope>
    <source>
        <strain evidence="1 2">PCC 7112</strain>
    </source>
</reference>
<evidence type="ECO:0000313" key="1">
    <source>
        <dbReference type="EMBL" id="AFZ06681.1"/>
    </source>
</evidence>
<protein>
    <submittedName>
        <fullName evidence="1">Uncharacterized protein</fullName>
    </submittedName>
</protein>
<dbReference type="AlphaFoldDB" id="K9VFF9"/>
<name>K9VFF9_9CYAN</name>
<evidence type="ECO:0000313" key="2">
    <source>
        <dbReference type="Proteomes" id="UP000010478"/>
    </source>
</evidence>
<gene>
    <name evidence="1" type="ORF">Osc7112_2224</name>
</gene>
<dbReference type="HOGENOM" id="CLU_2539332_0_0_3"/>
<dbReference type="KEGG" id="oni:Osc7112_2224"/>
<organism evidence="1 2">
    <name type="scientific">Phormidium nigroviride PCC 7112</name>
    <dbReference type="NCBI Taxonomy" id="179408"/>
    <lineage>
        <taxon>Bacteria</taxon>
        <taxon>Bacillati</taxon>
        <taxon>Cyanobacteriota</taxon>
        <taxon>Cyanophyceae</taxon>
        <taxon>Oscillatoriophycideae</taxon>
        <taxon>Oscillatoriales</taxon>
        <taxon>Oscillatoriaceae</taxon>
        <taxon>Phormidium</taxon>
    </lineage>
</organism>
<accession>K9VFF9</accession>
<dbReference type="Proteomes" id="UP000010478">
    <property type="component" value="Chromosome"/>
</dbReference>
<proteinExistence type="predicted"/>
<keyword evidence="2" id="KW-1185">Reference proteome</keyword>
<sequence>MYEPDRAFGSRALYNSDLTGFDLRKNSSLYANFPKLCNCCKDLLFDILAFSKDLGELAPIPTVANFLIIRAYYTPAPIDRLKA</sequence>